<dbReference type="Pfam" id="PF02645">
    <property type="entry name" value="DegV"/>
    <property type="match status" value="1"/>
</dbReference>
<reference evidence="3" key="1">
    <citation type="journal article" date="2015" name="MBio">
        <title>Genome-resolved metagenomic analysis reveals roles for candidate phyla and other microbial community members in biogeochemical transformations in oil reservoirs.</title>
        <authorList>
            <person name="Hu P."/>
            <person name="Tom L."/>
            <person name="Singh A."/>
            <person name="Thomas B.C."/>
            <person name="Baker B.J."/>
            <person name="Piceno Y.M."/>
            <person name="Andersen G.L."/>
            <person name="Banfield J.F."/>
        </authorList>
    </citation>
    <scope>NUCLEOTIDE SEQUENCE [LARGE SCALE GENOMIC DNA]</scope>
    <source>
        <strain evidence="3">46_47</strain>
        <strain evidence="4">46_70</strain>
    </source>
</reference>
<evidence type="ECO:0000256" key="1">
    <source>
        <dbReference type="ARBA" id="ARBA00023121"/>
    </source>
</evidence>
<dbReference type="NCBIfam" id="TIGR00762">
    <property type="entry name" value="DegV"/>
    <property type="match status" value="1"/>
</dbReference>
<sequence>MLGIICDSLGDLPVELAERDDVYVVPVMVVLGEKSFRDGVEISRAEIADFLENNFARTSLPSPGDVMEAFETLYSRGYDELLVVNLSSALSGTHNLFKTIGEQFASAHESVAIEYVDSLSLSGGIAMLVYKAISMKEMGDSLRVISSDLRSRAGTKNFVFFVLPTLKYLKQSGRIGRLEGSVGEILNVKPIGTIDSDGIFTLSGKARGMKKAVEKMVDRLIDAAKGKKVLCLALYHSGNERDTISLVDWARKRISSLSETLLTGELSSGILVHGGKGIIGIGALIA</sequence>
<dbReference type="PANTHER" id="PTHR33434:SF2">
    <property type="entry name" value="FATTY ACID-BINDING PROTEIN TM_1468"/>
    <property type="match status" value="1"/>
</dbReference>
<evidence type="ECO:0000313" key="2">
    <source>
        <dbReference type="EMBL" id="HCO69252.1"/>
    </source>
</evidence>
<dbReference type="PANTHER" id="PTHR33434">
    <property type="entry name" value="DEGV DOMAIN-CONTAINING PROTEIN DR_1986-RELATED"/>
    <property type="match status" value="1"/>
</dbReference>
<dbReference type="EMBL" id="DQBS01000037">
    <property type="protein sequence ID" value="HCO69252.1"/>
    <property type="molecule type" value="Genomic_DNA"/>
</dbReference>
<accession>A0A101H1X3</accession>
<evidence type="ECO:0000313" key="6">
    <source>
        <dbReference type="Proteomes" id="UP000055014"/>
    </source>
</evidence>
<dbReference type="GO" id="GO:0008289">
    <property type="term" value="F:lipid binding"/>
    <property type="evidence" value="ECO:0007669"/>
    <property type="project" value="UniProtKB-KW"/>
</dbReference>
<dbReference type="Gene3D" id="3.30.1180.10">
    <property type="match status" value="1"/>
</dbReference>
<gene>
    <name evidence="2" type="ORF">DIT26_01495</name>
    <name evidence="3" type="ORF">XD86_0043</name>
    <name evidence="4" type="ORF">XE02_0060</name>
</gene>
<dbReference type="Gene3D" id="3.40.50.10170">
    <property type="match status" value="1"/>
</dbReference>
<dbReference type="InterPro" id="IPR050270">
    <property type="entry name" value="DegV_domain_contain"/>
</dbReference>
<evidence type="ECO:0000313" key="3">
    <source>
        <dbReference type="EMBL" id="KUK68642.1"/>
    </source>
</evidence>
<dbReference type="PATRIC" id="fig|1236046.5.peg.631"/>
<dbReference type="AlphaFoldDB" id="A0A101H1X3"/>
<dbReference type="Proteomes" id="UP000054260">
    <property type="component" value="Unassembled WGS sequence"/>
</dbReference>
<dbReference type="InterPro" id="IPR003797">
    <property type="entry name" value="DegV"/>
</dbReference>
<protein>
    <submittedName>
        <fullName evidence="3">DegV family protein</fullName>
    </submittedName>
</protein>
<dbReference type="Proteomes" id="UP000055014">
    <property type="component" value="Unassembled WGS sequence"/>
</dbReference>
<evidence type="ECO:0000313" key="7">
    <source>
        <dbReference type="Proteomes" id="UP000264215"/>
    </source>
</evidence>
<dbReference type="EMBL" id="LGGW01000002">
    <property type="protein sequence ID" value="KUK91421.1"/>
    <property type="molecule type" value="Genomic_DNA"/>
</dbReference>
<reference evidence="5 6" key="2">
    <citation type="journal article" date="2015" name="MBio">
        <title>Genome-Resolved Metagenomic Analysis Reveals Roles for Candidate Phyla and Other Microbial Community Members in Biogeochemical Transformations in Oil Reservoirs.</title>
        <authorList>
            <person name="Hu P."/>
            <person name="Tom L."/>
            <person name="Singh A."/>
            <person name="Thomas B.C."/>
            <person name="Baker B.J."/>
            <person name="Piceno Y.M."/>
            <person name="Andersen G.L."/>
            <person name="Banfield J.F."/>
        </authorList>
    </citation>
    <scope>NUCLEOTIDE SEQUENCE [LARGE SCALE GENOMIC DNA]</scope>
</reference>
<name>A0A101H1X3_9BACT</name>
<dbReference type="Proteomes" id="UP000264215">
    <property type="component" value="Unassembled WGS sequence"/>
</dbReference>
<dbReference type="InterPro" id="IPR043168">
    <property type="entry name" value="DegV_C"/>
</dbReference>
<evidence type="ECO:0000313" key="5">
    <source>
        <dbReference type="Proteomes" id="UP000054260"/>
    </source>
</evidence>
<keyword evidence="1" id="KW-0446">Lipid-binding</keyword>
<dbReference type="SUPFAM" id="SSF82549">
    <property type="entry name" value="DAK1/DegV-like"/>
    <property type="match status" value="1"/>
</dbReference>
<proteinExistence type="predicted"/>
<dbReference type="PROSITE" id="PS51482">
    <property type="entry name" value="DEGV"/>
    <property type="match status" value="1"/>
</dbReference>
<reference evidence="2 7" key="3">
    <citation type="journal article" date="2018" name="Nat. Biotechnol.">
        <title>A standardized bacterial taxonomy based on genome phylogeny substantially revises the tree of life.</title>
        <authorList>
            <person name="Parks D.H."/>
            <person name="Chuvochina M."/>
            <person name="Waite D.W."/>
            <person name="Rinke C."/>
            <person name="Skarshewski A."/>
            <person name="Chaumeil P.A."/>
            <person name="Hugenholtz P."/>
        </authorList>
    </citation>
    <scope>NUCLEOTIDE SEQUENCE [LARGE SCALE GENOMIC DNA]</scope>
    <source>
        <strain evidence="2">UBA9905</strain>
    </source>
</reference>
<evidence type="ECO:0000313" key="4">
    <source>
        <dbReference type="EMBL" id="KUK91421.1"/>
    </source>
</evidence>
<dbReference type="EMBL" id="LGGH01000003">
    <property type="protein sequence ID" value="KUK68642.1"/>
    <property type="molecule type" value="Genomic_DNA"/>
</dbReference>
<comment type="caution">
    <text evidence="3">The sequence shown here is derived from an EMBL/GenBank/DDBJ whole genome shotgun (WGS) entry which is preliminary data.</text>
</comment>
<organism evidence="3 5">
    <name type="scientific">Mesotoga infera</name>
    <dbReference type="NCBI Taxonomy" id="1236046"/>
    <lineage>
        <taxon>Bacteria</taxon>
        <taxon>Thermotogati</taxon>
        <taxon>Thermotogota</taxon>
        <taxon>Thermotogae</taxon>
        <taxon>Kosmotogales</taxon>
        <taxon>Kosmotogaceae</taxon>
        <taxon>Mesotoga</taxon>
    </lineage>
</organism>